<gene>
    <name evidence="3" type="ORF">QR721_12275</name>
</gene>
<name>A0ABY9KUE2_9BACI</name>
<evidence type="ECO:0000313" key="3">
    <source>
        <dbReference type="EMBL" id="WLV24401.1"/>
    </source>
</evidence>
<evidence type="ECO:0008006" key="5">
    <source>
        <dbReference type="Google" id="ProtNLM"/>
    </source>
</evidence>
<dbReference type="Pfam" id="PF22522">
    <property type="entry name" value="DUF6998"/>
    <property type="match status" value="1"/>
</dbReference>
<dbReference type="InterPro" id="IPR054267">
    <property type="entry name" value="DUF6998"/>
</dbReference>
<dbReference type="EMBL" id="CP129113">
    <property type="protein sequence ID" value="WLV24401.1"/>
    <property type="molecule type" value="Genomic_DNA"/>
</dbReference>
<evidence type="ECO:0000259" key="2">
    <source>
        <dbReference type="Pfam" id="PF23870"/>
    </source>
</evidence>
<feature type="domain" description="DUF6998" evidence="1">
    <location>
        <begin position="149"/>
        <end position="254"/>
    </location>
</feature>
<evidence type="ECO:0000313" key="4">
    <source>
        <dbReference type="Proteomes" id="UP001180087"/>
    </source>
</evidence>
<sequence>MNSNLEKPTIYNQLLELLKGKEGKLVHTVDVRQALQKRHGTNLGSLILSDFCYNRFNSGIAFQNHLFEYVTRSTYKYLGENYPYSGFIFHKKKGAVDEEVVGEWRNGVKFMYHSETPVSQEQLERMYEEYIRIFRFELAVLKCAPAELRHLLGRIGELHCAMNTKGSLAKETNQHGFDVIAENGRCISVKTTTQKNGFIPFNSNTFNRFDDVYVLQYINDDFKIIYYGEKERVREIARLYEKTFEVDISKLKKLVR</sequence>
<accession>A0ABY9KUE2</accession>
<organism evidence="3 4">
    <name type="scientific">Aciduricibacillus chroicocephali</name>
    <dbReference type="NCBI Taxonomy" id="3054939"/>
    <lineage>
        <taxon>Bacteria</taxon>
        <taxon>Bacillati</taxon>
        <taxon>Bacillota</taxon>
        <taxon>Bacilli</taxon>
        <taxon>Bacillales</taxon>
        <taxon>Bacillaceae</taxon>
        <taxon>Aciduricibacillus</taxon>
    </lineage>
</organism>
<dbReference type="RefSeq" id="WP_348027386.1">
    <property type="nucleotide sequence ID" value="NZ_CP129113.1"/>
</dbReference>
<keyword evidence="4" id="KW-1185">Reference proteome</keyword>
<reference evidence="3" key="1">
    <citation type="submission" date="2023-06" db="EMBL/GenBank/DDBJ databases">
        <title>A Treasure from Seagulls: Isolation and Description of Aciduricobacillus qingdaonensis gen. nov., sp. nov., a Rare Obligately Uric Acid-utilizing Member in the Family Bacillaceae.</title>
        <authorList>
            <person name="Liu W."/>
            <person name="Wang B."/>
        </authorList>
    </citation>
    <scope>NUCLEOTIDE SEQUENCE</scope>
    <source>
        <strain evidence="3">44XB</strain>
    </source>
</reference>
<proteinExistence type="predicted"/>
<dbReference type="Proteomes" id="UP001180087">
    <property type="component" value="Chromosome"/>
</dbReference>
<dbReference type="Pfam" id="PF23870">
    <property type="entry name" value="DUF7225"/>
    <property type="match status" value="1"/>
</dbReference>
<protein>
    <recommendedName>
        <fullName evidence="5">Protein NO VEIN C-terminal domain-containing protein</fullName>
    </recommendedName>
</protein>
<dbReference type="InterPro" id="IPR055649">
    <property type="entry name" value="DUF7225"/>
</dbReference>
<feature type="domain" description="DUF7225" evidence="2">
    <location>
        <begin position="9"/>
        <end position="109"/>
    </location>
</feature>
<evidence type="ECO:0000259" key="1">
    <source>
        <dbReference type="Pfam" id="PF22522"/>
    </source>
</evidence>